<reference evidence="1" key="1">
    <citation type="journal article" date="2019" name="bioRxiv">
        <title>The Genome of the Zebra Mussel, Dreissena polymorpha: A Resource for Invasive Species Research.</title>
        <authorList>
            <person name="McCartney M.A."/>
            <person name="Auch B."/>
            <person name="Kono T."/>
            <person name="Mallez S."/>
            <person name="Zhang Y."/>
            <person name="Obille A."/>
            <person name="Becker A."/>
            <person name="Abrahante J.E."/>
            <person name="Garbe J."/>
            <person name="Badalamenti J.P."/>
            <person name="Herman A."/>
            <person name="Mangelson H."/>
            <person name="Liachko I."/>
            <person name="Sullivan S."/>
            <person name="Sone E.D."/>
            <person name="Koren S."/>
            <person name="Silverstein K.A.T."/>
            <person name="Beckman K.B."/>
            <person name="Gohl D.M."/>
        </authorList>
    </citation>
    <scope>NUCLEOTIDE SEQUENCE</scope>
    <source>
        <strain evidence="1">Duluth1</strain>
        <tissue evidence="1">Whole animal</tissue>
    </source>
</reference>
<organism evidence="1 2">
    <name type="scientific">Dreissena polymorpha</name>
    <name type="common">Zebra mussel</name>
    <name type="synonym">Mytilus polymorpha</name>
    <dbReference type="NCBI Taxonomy" id="45954"/>
    <lineage>
        <taxon>Eukaryota</taxon>
        <taxon>Metazoa</taxon>
        <taxon>Spiralia</taxon>
        <taxon>Lophotrochozoa</taxon>
        <taxon>Mollusca</taxon>
        <taxon>Bivalvia</taxon>
        <taxon>Autobranchia</taxon>
        <taxon>Heteroconchia</taxon>
        <taxon>Euheterodonta</taxon>
        <taxon>Imparidentia</taxon>
        <taxon>Neoheterodontei</taxon>
        <taxon>Myida</taxon>
        <taxon>Dreissenoidea</taxon>
        <taxon>Dreissenidae</taxon>
        <taxon>Dreissena</taxon>
    </lineage>
</organism>
<protein>
    <submittedName>
        <fullName evidence="1">Uncharacterized protein</fullName>
    </submittedName>
</protein>
<dbReference type="Proteomes" id="UP000828390">
    <property type="component" value="Unassembled WGS sequence"/>
</dbReference>
<comment type="caution">
    <text evidence="1">The sequence shown here is derived from an EMBL/GenBank/DDBJ whole genome shotgun (WGS) entry which is preliminary data.</text>
</comment>
<accession>A0A9D4LBZ7</accession>
<evidence type="ECO:0000313" key="1">
    <source>
        <dbReference type="EMBL" id="KAH3855770.1"/>
    </source>
</evidence>
<evidence type="ECO:0000313" key="2">
    <source>
        <dbReference type="Proteomes" id="UP000828390"/>
    </source>
</evidence>
<dbReference type="AlphaFoldDB" id="A0A9D4LBZ7"/>
<gene>
    <name evidence="1" type="ORF">DPMN_098339</name>
</gene>
<proteinExistence type="predicted"/>
<keyword evidence="2" id="KW-1185">Reference proteome</keyword>
<reference evidence="1" key="2">
    <citation type="submission" date="2020-11" db="EMBL/GenBank/DDBJ databases">
        <authorList>
            <person name="McCartney M.A."/>
            <person name="Auch B."/>
            <person name="Kono T."/>
            <person name="Mallez S."/>
            <person name="Becker A."/>
            <person name="Gohl D.M."/>
            <person name="Silverstein K.A.T."/>
            <person name="Koren S."/>
            <person name="Bechman K.B."/>
            <person name="Herman A."/>
            <person name="Abrahante J.E."/>
            <person name="Garbe J."/>
        </authorList>
    </citation>
    <scope>NUCLEOTIDE SEQUENCE</scope>
    <source>
        <strain evidence="1">Duluth1</strain>
        <tissue evidence="1">Whole animal</tissue>
    </source>
</reference>
<name>A0A9D4LBZ7_DREPO</name>
<sequence>MIVNKSVGSEFKRVAPYGGITEYGYKVVYNSCVGWYSVTFEGHRLSRRVHQGDD</sequence>
<dbReference type="EMBL" id="JAIWYP010000003">
    <property type="protein sequence ID" value="KAH3855770.1"/>
    <property type="molecule type" value="Genomic_DNA"/>
</dbReference>